<evidence type="ECO:0000256" key="1">
    <source>
        <dbReference type="ARBA" id="ARBA00022729"/>
    </source>
</evidence>
<gene>
    <name evidence="3" type="ORF">G7070_14085</name>
</gene>
<organism evidence="3 4">
    <name type="scientific">Propioniciclava coleopterorum</name>
    <dbReference type="NCBI Taxonomy" id="2714937"/>
    <lineage>
        <taxon>Bacteria</taxon>
        <taxon>Bacillati</taxon>
        <taxon>Actinomycetota</taxon>
        <taxon>Actinomycetes</taxon>
        <taxon>Propionibacteriales</taxon>
        <taxon>Propionibacteriaceae</taxon>
        <taxon>Propioniciclava</taxon>
    </lineage>
</organism>
<evidence type="ECO:0000313" key="3">
    <source>
        <dbReference type="EMBL" id="QIK73182.1"/>
    </source>
</evidence>
<dbReference type="AlphaFoldDB" id="A0A6G7Y8N7"/>
<dbReference type="InterPro" id="IPR050490">
    <property type="entry name" value="Bact_solute-bd_prot1"/>
</dbReference>
<dbReference type="Proteomes" id="UP000501058">
    <property type="component" value="Chromosome"/>
</dbReference>
<dbReference type="SUPFAM" id="SSF53850">
    <property type="entry name" value="Periplasmic binding protein-like II"/>
    <property type="match status" value="1"/>
</dbReference>
<proteinExistence type="predicted"/>
<dbReference type="KEGG" id="prv:G7070_14085"/>
<name>A0A6G7Y8N7_9ACTN</name>
<evidence type="ECO:0000256" key="2">
    <source>
        <dbReference type="SAM" id="SignalP"/>
    </source>
</evidence>
<evidence type="ECO:0000313" key="4">
    <source>
        <dbReference type="Proteomes" id="UP000501058"/>
    </source>
</evidence>
<dbReference type="EMBL" id="CP049865">
    <property type="protein sequence ID" value="QIK73182.1"/>
    <property type="molecule type" value="Genomic_DNA"/>
</dbReference>
<feature type="chain" id="PRO_5038774460" evidence="2">
    <location>
        <begin position="29"/>
        <end position="509"/>
    </location>
</feature>
<dbReference type="PROSITE" id="PS51257">
    <property type="entry name" value="PROKAR_LIPOPROTEIN"/>
    <property type="match status" value="1"/>
</dbReference>
<dbReference type="PANTHER" id="PTHR43649:SF33">
    <property type="entry name" value="POLYGALACTURONAN_RHAMNOGALACTURONAN-BINDING PROTEIN YTCQ"/>
    <property type="match status" value="1"/>
</dbReference>
<dbReference type="RefSeq" id="WP_166234253.1">
    <property type="nucleotide sequence ID" value="NZ_CP049865.1"/>
</dbReference>
<protein>
    <submittedName>
        <fullName evidence="3">Extracellular solute-binding protein</fullName>
    </submittedName>
</protein>
<feature type="signal peptide" evidence="2">
    <location>
        <begin position="1"/>
        <end position="28"/>
    </location>
</feature>
<dbReference type="Gene3D" id="3.40.190.10">
    <property type="entry name" value="Periplasmic binding protein-like II"/>
    <property type="match status" value="2"/>
</dbReference>
<keyword evidence="1 2" id="KW-0732">Signal</keyword>
<dbReference type="PANTHER" id="PTHR43649">
    <property type="entry name" value="ARABINOSE-BINDING PROTEIN-RELATED"/>
    <property type="match status" value="1"/>
</dbReference>
<accession>A0A6G7Y8N7</accession>
<keyword evidence="4" id="KW-1185">Reference proteome</keyword>
<dbReference type="CDD" id="cd13580">
    <property type="entry name" value="PBP2_AlgQ_like_1"/>
    <property type="match status" value="1"/>
</dbReference>
<reference evidence="3 4" key="1">
    <citation type="submission" date="2020-03" db="EMBL/GenBank/DDBJ databases">
        <title>Propioniciclava sp. nov., isolated from Hydrophilus acuminatus.</title>
        <authorList>
            <person name="Hyun D.-W."/>
            <person name="Bae J.-W."/>
        </authorList>
    </citation>
    <scope>NUCLEOTIDE SEQUENCE [LARGE SCALE GENOMIC DNA]</scope>
    <source>
        <strain evidence="3 4">HDW11</strain>
    </source>
</reference>
<sequence>MTPNKFGKRGIKAAALAAAAAMALTACGTGGNDGATTLGTAENPITWMAGLHTANTPDPNGPIMAKLEELTGTQFDMQWYPDASKEEKVNAALASGSMADIVSLSMINSTSVRGAMTSGVFWEVEEYLKDYPNLSKIPAATIESGKIDGKLYGVPFVKPGARYGVLVRQDWLDKLGLEAPHTIEELGKVAEAFTTQDPDGNGKNDTVGFYDRQESFLVGFRSLAGYFGAGQRFQVTPDEKVVPAFASDEFKQAMEWYRGMFTKGAVNQEFITVQKKNQQDGLARGKGGIAVTGLFEAKNYLSLAQSADPNTPMKWALINDITFEDVPRRILTDTNGGMGGWMAIPKSEVKTEAELKIVLNFLDKLSSEDGFKLMTNGIEGTHYTVDGSGVVKISDQALWEQQVQPYGSSRPNENVMTFKSAAPYVDEANELMKDNEQYVVTDPSLSLTSPTADAQWSMIEQKANDAYNRYMSGQLDMAGYEAAIKALDGQGLSEIVKEYTEAYAKAKKA</sequence>